<dbReference type="GO" id="GO:0005524">
    <property type="term" value="F:ATP binding"/>
    <property type="evidence" value="ECO:0007669"/>
    <property type="project" value="UniProtKB-UniRule"/>
</dbReference>
<evidence type="ECO:0000313" key="4">
    <source>
        <dbReference type="EMBL" id="QJW35097.1"/>
    </source>
</evidence>
<proteinExistence type="predicted"/>
<dbReference type="AlphaFoldDB" id="A0A6M5U9D7"/>
<name>A0A6M5U9D7_9MICO</name>
<dbReference type="RefSeq" id="WP_154797306.1">
    <property type="nucleotide sequence ID" value="NZ_CP052757.1"/>
</dbReference>
<evidence type="ECO:0000313" key="5">
    <source>
        <dbReference type="Proteomes" id="UP000451354"/>
    </source>
</evidence>
<dbReference type="Pfam" id="PF18604">
    <property type="entry name" value="PreAtp-grasp"/>
    <property type="match status" value="1"/>
</dbReference>
<dbReference type="SUPFAM" id="SSF56059">
    <property type="entry name" value="Glutathione synthetase ATP-binding domain-like"/>
    <property type="match status" value="1"/>
</dbReference>
<dbReference type="Proteomes" id="UP000451354">
    <property type="component" value="Chromosome"/>
</dbReference>
<feature type="region of interest" description="Disordered" evidence="2">
    <location>
        <begin position="473"/>
        <end position="495"/>
    </location>
</feature>
<organism evidence="4 5">
    <name type="scientific">Cellulosimicrobium protaetiae</name>
    <dbReference type="NCBI Taxonomy" id="2587808"/>
    <lineage>
        <taxon>Bacteria</taxon>
        <taxon>Bacillati</taxon>
        <taxon>Actinomycetota</taxon>
        <taxon>Actinomycetes</taxon>
        <taxon>Micrococcales</taxon>
        <taxon>Promicromonosporaceae</taxon>
        <taxon>Cellulosimicrobium</taxon>
    </lineage>
</organism>
<feature type="domain" description="ATP-grasp" evidence="3">
    <location>
        <begin position="190"/>
        <end position="400"/>
    </location>
</feature>
<dbReference type="InterPro" id="IPR011761">
    <property type="entry name" value="ATP-grasp"/>
</dbReference>
<feature type="compositionally biased region" description="Low complexity" evidence="2">
    <location>
        <begin position="480"/>
        <end position="489"/>
    </location>
</feature>
<dbReference type="GO" id="GO:0046872">
    <property type="term" value="F:metal ion binding"/>
    <property type="evidence" value="ECO:0007669"/>
    <property type="project" value="InterPro"/>
</dbReference>
<evidence type="ECO:0000259" key="3">
    <source>
        <dbReference type="PROSITE" id="PS50975"/>
    </source>
</evidence>
<dbReference type="EMBL" id="CP052757">
    <property type="protein sequence ID" value="QJW35097.1"/>
    <property type="molecule type" value="Genomic_DNA"/>
</dbReference>
<evidence type="ECO:0000256" key="1">
    <source>
        <dbReference type="PROSITE-ProRule" id="PRU00409"/>
    </source>
</evidence>
<gene>
    <name evidence="4" type="ORF">FIC82_001600</name>
</gene>
<dbReference type="Gene3D" id="3.30.470.20">
    <property type="entry name" value="ATP-grasp fold, B domain"/>
    <property type="match status" value="1"/>
</dbReference>
<dbReference type="KEGG" id="cprt:FIC82_001600"/>
<evidence type="ECO:0000256" key="2">
    <source>
        <dbReference type="SAM" id="MobiDB-lite"/>
    </source>
</evidence>
<dbReference type="PROSITE" id="PS50975">
    <property type="entry name" value="ATP_GRASP"/>
    <property type="match status" value="1"/>
</dbReference>
<dbReference type="OrthoDB" id="20966at2"/>
<accession>A0A6M5U9D7</accession>
<sequence>MTVEQVAEAAAPDAAPDAVTAAGAEPFLARTKRALAGAPDAPLVLLGNFEVEDAWAVGEVGLPSVGGASATAALVNRMDELALLLAGPDDHVVLKAEPDPDHLAHLDALGVGLPTVHVAESSDPLRTVTLDALDSPVLLARLRDLATDGVRLLAHGTSSAEEDLATATGLRSVLTDAATTKAVNSKVYSRGLCDELGIEQARGWACRTVEDFERACAEAARLVADGATVGVKDAYGVSGKGILVVEDPRRLDQLVRMVTRRAARSGDDRLAVVVEVWADKAADLNYHFTVGQDGSVAFDFVKEAITEGGVHKGHRIPSRLPAVQVDTLAELSGRLGARLAADGFHGLVGVDALVRTDGSLLPVLEINARSNMSTYTVPLQERFQPEGWVALARQYPLVLDAPLSFAALHDVLGDLLPGAVGEAGLVVQGTGTVNAGASSATPGGTFAGRLHGLLVAPDDDALARLDRAVTERLTERPARRTTAPAAATPIEGDPR</sequence>
<keyword evidence="5" id="KW-1185">Reference proteome</keyword>
<keyword evidence="1" id="KW-0067">ATP-binding</keyword>
<keyword evidence="1" id="KW-0547">Nucleotide-binding</keyword>
<reference evidence="4 5" key="1">
    <citation type="journal article" date="2022" name="Int. J. Syst. Evol. Microbiol.">
        <title>Cellulosimicrobium protaetiae sp. nov., isolated from the gut of the larva of Protaetia brevitarsis seulensis.</title>
        <authorList>
            <person name="Le Han H."/>
            <person name="Nguyen T.T.H."/>
            <person name="Li Z."/>
            <person name="Shin N.R."/>
            <person name="Kim S.G."/>
        </authorList>
    </citation>
    <scope>NUCLEOTIDE SEQUENCE [LARGE SCALE GENOMIC DNA]</scope>
    <source>
        <strain evidence="4 5">BI34</strain>
    </source>
</reference>
<protein>
    <submittedName>
        <fullName evidence="4">ATP-grasp domain-containing protein</fullName>
    </submittedName>
</protein>
<dbReference type="InterPro" id="IPR040754">
    <property type="entry name" value="PreAtp-grasp"/>
</dbReference>